<dbReference type="AlphaFoldDB" id="A0A0C5VLB1"/>
<dbReference type="STRING" id="1445510.YC6258_03456"/>
<protein>
    <submittedName>
        <fullName evidence="1">Uncharacterized protein</fullName>
    </submittedName>
</protein>
<proteinExistence type="predicted"/>
<dbReference type="EMBL" id="CP007142">
    <property type="protein sequence ID" value="AJQ95492.1"/>
    <property type="molecule type" value="Genomic_DNA"/>
</dbReference>
<organism evidence="1 2">
    <name type="scientific">Gynuella sunshinyii YC6258</name>
    <dbReference type="NCBI Taxonomy" id="1445510"/>
    <lineage>
        <taxon>Bacteria</taxon>
        <taxon>Pseudomonadati</taxon>
        <taxon>Pseudomonadota</taxon>
        <taxon>Gammaproteobacteria</taxon>
        <taxon>Oceanospirillales</taxon>
        <taxon>Saccharospirillaceae</taxon>
        <taxon>Gynuella</taxon>
    </lineage>
</organism>
<gene>
    <name evidence="1" type="ORF">YC6258_03456</name>
</gene>
<evidence type="ECO:0000313" key="2">
    <source>
        <dbReference type="Proteomes" id="UP000032266"/>
    </source>
</evidence>
<dbReference type="Proteomes" id="UP000032266">
    <property type="component" value="Chromosome"/>
</dbReference>
<dbReference type="KEGG" id="gsn:YC6258_03456"/>
<reference evidence="1 2" key="1">
    <citation type="submission" date="2014-01" db="EMBL/GenBank/DDBJ databases">
        <title>Full genme sequencing of cellulolytic bacterium Gynuella sunshinyii YC6258T gen. nov., sp. nov.</title>
        <authorList>
            <person name="Khan H."/>
            <person name="Chung E.J."/>
            <person name="Chung Y.R."/>
        </authorList>
    </citation>
    <scope>NUCLEOTIDE SEQUENCE [LARGE SCALE GENOMIC DNA]</scope>
    <source>
        <strain evidence="1 2">YC6258</strain>
    </source>
</reference>
<sequence>MGFNLPHSGFVQQVNQLRAFGAGRSKAAPVIEALTALGKNR</sequence>
<name>A0A0C5VLB1_9GAMM</name>
<dbReference type="HOGENOM" id="CLU_3270789_0_0_6"/>
<evidence type="ECO:0000313" key="1">
    <source>
        <dbReference type="EMBL" id="AJQ95492.1"/>
    </source>
</evidence>
<accession>A0A0C5VLB1</accession>
<keyword evidence="2" id="KW-1185">Reference proteome</keyword>